<evidence type="ECO:0000313" key="3">
    <source>
        <dbReference type="Proteomes" id="UP000765160"/>
    </source>
</evidence>
<dbReference type="InterPro" id="IPR000073">
    <property type="entry name" value="AB_hydrolase_1"/>
</dbReference>
<keyword evidence="2" id="KW-0378">Hydrolase</keyword>
<dbReference type="RefSeq" id="WP_168046615.1">
    <property type="nucleotide sequence ID" value="NZ_JAATJR010000001.1"/>
</dbReference>
<dbReference type="InterPro" id="IPR050266">
    <property type="entry name" value="AB_hydrolase_sf"/>
</dbReference>
<accession>A0ABX1ESE6</accession>
<gene>
    <name evidence="2" type="ORF">HB662_02040</name>
</gene>
<dbReference type="PANTHER" id="PTHR43798:SF5">
    <property type="entry name" value="MONOACYLGLYCEROL LIPASE ABHD6"/>
    <property type="match status" value="1"/>
</dbReference>
<dbReference type="EMBL" id="JAAVTX010000001">
    <property type="protein sequence ID" value="NKE43540.1"/>
    <property type="molecule type" value="Genomic_DNA"/>
</dbReference>
<protein>
    <submittedName>
        <fullName evidence="2">Alpha/beta hydrolase</fullName>
    </submittedName>
</protein>
<keyword evidence="3" id="KW-1185">Reference proteome</keyword>
<feature type="domain" description="AB hydrolase-1" evidence="1">
    <location>
        <begin position="69"/>
        <end position="220"/>
    </location>
</feature>
<dbReference type="Gene3D" id="3.40.50.1820">
    <property type="entry name" value="alpha/beta hydrolase"/>
    <property type="match status" value="1"/>
</dbReference>
<dbReference type="SUPFAM" id="SSF53474">
    <property type="entry name" value="alpha/beta-Hydrolases"/>
    <property type="match status" value="1"/>
</dbReference>
<dbReference type="Proteomes" id="UP000765160">
    <property type="component" value="Unassembled WGS sequence"/>
</dbReference>
<comment type="caution">
    <text evidence="2">The sequence shown here is derived from an EMBL/GenBank/DDBJ whole genome shotgun (WGS) entry which is preliminary data.</text>
</comment>
<evidence type="ECO:0000313" key="2">
    <source>
        <dbReference type="EMBL" id="NKE43540.1"/>
    </source>
</evidence>
<proteinExistence type="predicted"/>
<organism evidence="2 3">
    <name type="scientific">Falsiroseomonas frigidaquae</name>
    <dbReference type="NCBI Taxonomy" id="487318"/>
    <lineage>
        <taxon>Bacteria</taxon>
        <taxon>Pseudomonadati</taxon>
        <taxon>Pseudomonadota</taxon>
        <taxon>Alphaproteobacteria</taxon>
        <taxon>Acetobacterales</taxon>
        <taxon>Roseomonadaceae</taxon>
        <taxon>Falsiroseomonas</taxon>
    </lineage>
</organism>
<reference evidence="2 3" key="1">
    <citation type="submission" date="2020-03" db="EMBL/GenBank/DDBJ databases">
        <title>Roseomonas selenitidurans sp. nov. isolated from soil.</title>
        <authorList>
            <person name="Liu H."/>
        </authorList>
    </citation>
    <scope>NUCLEOTIDE SEQUENCE [LARGE SCALE GENOMIC DNA]</scope>
    <source>
        <strain evidence="2 3">JCM 15073</strain>
    </source>
</reference>
<dbReference type="InterPro" id="IPR029058">
    <property type="entry name" value="AB_hydrolase_fold"/>
</dbReference>
<dbReference type="GO" id="GO:0016787">
    <property type="term" value="F:hydrolase activity"/>
    <property type="evidence" value="ECO:0007669"/>
    <property type="project" value="UniProtKB-KW"/>
</dbReference>
<evidence type="ECO:0000259" key="1">
    <source>
        <dbReference type="Pfam" id="PF00561"/>
    </source>
</evidence>
<dbReference type="PANTHER" id="PTHR43798">
    <property type="entry name" value="MONOACYLGLYCEROL LIPASE"/>
    <property type="match status" value="1"/>
</dbReference>
<dbReference type="Pfam" id="PF00561">
    <property type="entry name" value="Abhydrolase_1"/>
    <property type="match status" value="1"/>
</dbReference>
<sequence>MTHPRDAGMLVFWLALAGLGLLSLAGMGWEAWQSARERRRIAQPGALVEIGETRLHAVLQGRRRSVEHPVLVFDGGLTNGSLAWPAAVAALGPEWLTLSFDRAGHLWSDRALGPRDAEASLADQRALLAALHLAPPWVLVAHSCSGHIARLHASRHPEDVAGLVLVETIPAELAGAITQSSFARSLWWKVPAARLGLWRLRRLLQGLPRRPDRVTPASMQAAWTRLSQTPRGLEATRAELACLVADTQAVDAAPPPPQPCIVLASTRGAVVVPRGMTEAAAHEQALRAQRNLAARLPGAELRVTDAGNHELPWQAPEEVAQAIQDLAARLQAGRAG</sequence>
<name>A0ABX1ESE6_9PROT</name>